<dbReference type="Pfam" id="PF02698">
    <property type="entry name" value="DUF218"/>
    <property type="match status" value="1"/>
</dbReference>
<dbReference type="AlphaFoldDB" id="A0A832M1A1"/>
<dbReference type="GO" id="GO:0000270">
    <property type="term" value="P:peptidoglycan metabolic process"/>
    <property type="evidence" value="ECO:0007669"/>
    <property type="project" value="TreeGrafter"/>
</dbReference>
<keyword evidence="2" id="KW-0472">Membrane</keyword>
<feature type="domain" description="DUF218" evidence="3">
    <location>
        <begin position="147"/>
        <end position="370"/>
    </location>
</feature>
<dbReference type="PANTHER" id="PTHR30336">
    <property type="entry name" value="INNER MEMBRANE PROTEIN, PROBABLE PERMEASE"/>
    <property type="match status" value="1"/>
</dbReference>
<feature type="compositionally biased region" description="Polar residues" evidence="1">
    <location>
        <begin position="389"/>
        <end position="401"/>
    </location>
</feature>
<dbReference type="InterPro" id="IPR051599">
    <property type="entry name" value="Cell_Envelope_Assoc"/>
</dbReference>
<dbReference type="InterPro" id="IPR014729">
    <property type="entry name" value="Rossmann-like_a/b/a_fold"/>
</dbReference>
<feature type="transmembrane region" description="Helical" evidence="2">
    <location>
        <begin position="37"/>
        <end position="56"/>
    </location>
</feature>
<protein>
    <recommendedName>
        <fullName evidence="3">DUF218 domain-containing protein</fullName>
    </recommendedName>
</protein>
<accession>A0A832M1A1</accession>
<evidence type="ECO:0000259" key="3">
    <source>
        <dbReference type="Pfam" id="PF02698"/>
    </source>
</evidence>
<evidence type="ECO:0000256" key="2">
    <source>
        <dbReference type="SAM" id="Phobius"/>
    </source>
</evidence>
<feature type="region of interest" description="Disordered" evidence="1">
    <location>
        <begin position="389"/>
        <end position="446"/>
    </location>
</feature>
<feature type="transmembrane region" description="Helical" evidence="2">
    <location>
        <begin position="12"/>
        <end position="30"/>
    </location>
</feature>
<name>A0A832M1A1_9CYAN</name>
<dbReference type="PANTHER" id="PTHR30336:SF4">
    <property type="entry name" value="ENVELOPE BIOGENESIS FACTOR ELYC"/>
    <property type="match status" value="1"/>
</dbReference>
<dbReference type="EMBL" id="DSRD01000129">
    <property type="protein sequence ID" value="HGW93033.1"/>
    <property type="molecule type" value="Genomic_DNA"/>
</dbReference>
<dbReference type="CDD" id="cd06259">
    <property type="entry name" value="YdcF-like"/>
    <property type="match status" value="1"/>
</dbReference>
<dbReference type="GO" id="GO:0043164">
    <property type="term" value="P:Gram-negative-bacterium-type cell wall biogenesis"/>
    <property type="evidence" value="ECO:0007669"/>
    <property type="project" value="TreeGrafter"/>
</dbReference>
<reference evidence="4" key="1">
    <citation type="journal article" date="2020" name="mSystems">
        <title>Genome- and Community-Level Interaction Insights into Carbon Utilization and Element Cycling Functions of Hydrothermarchaeota in Hydrothermal Sediment.</title>
        <authorList>
            <person name="Zhou Z."/>
            <person name="Liu Y."/>
            <person name="Xu W."/>
            <person name="Pan J."/>
            <person name="Luo Z.H."/>
            <person name="Li M."/>
        </authorList>
    </citation>
    <scope>NUCLEOTIDE SEQUENCE [LARGE SCALE GENOMIC DNA]</scope>
    <source>
        <strain evidence="4">SpSt-402</strain>
    </source>
</reference>
<evidence type="ECO:0000256" key="1">
    <source>
        <dbReference type="SAM" id="MobiDB-lite"/>
    </source>
</evidence>
<keyword evidence="2" id="KW-0812">Transmembrane</keyword>
<gene>
    <name evidence="4" type="ORF">ENR47_01925</name>
</gene>
<dbReference type="GO" id="GO:0005886">
    <property type="term" value="C:plasma membrane"/>
    <property type="evidence" value="ECO:0007669"/>
    <property type="project" value="TreeGrafter"/>
</dbReference>
<sequence length="446" mass="49824">MVLLLTDVFLLLTQILLWIVVGLVIWYFLSKVLDRKFLGLLVLLLFLAVIILAFFRGGIDEPGSVLELLWRVLSFPLTPFGLGLILLLLLITGKVAKLTRRIVIAVLILLALGSIPLIAYFLAQELEMEAIELIAPAAQIEPGSRQVIVLLGKNTTRTQLRPRVNPLPSEPPPVERAIMPDQFEVLSNLHVQITEHGDRIIYAAQLYQEETRRGTNPLIVVSAGRRSDRRQKEGEIREDITEARDIQRLLTQNLGVPESGILLDHDNGNIRSSAETVKQLLQNQQINFGNQIMLVASALNMNRAALTFREVFNESRIVVRPTDFYTLPQPQRLIQVATGRDLVEREIQITDVLPTADAFCLSSQALQEYLNSLYYFLRGWIKPFQAPNLSRPPTSTTNQPLQPVPALQPSDPQQLNPQQPAPENPLPSQTSPTPLPSDGLPEGNGQ</sequence>
<dbReference type="InterPro" id="IPR003848">
    <property type="entry name" value="DUF218"/>
</dbReference>
<evidence type="ECO:0000313" key="4">
    <source>
        <dbReference type="EMBL" id="HGW93033.1"/>
    </source>
</evidence>
<organism evidence="4">
    <name type="scientific">Oscillatoriales cyanobacterium SpSt-402</name>
    <dbReference type="NCBI Taxonomy" id="2282168"/>
    <lineage>
        <taxon>Bacteria</taxon>
        <taxon>Bacillati</taxon>
        <taxon>Cyanobacteriota</taxon>
        <taxon>Cyanophyceae</taxon>
        <taxon>Oscillatoriophycideae</taxon>
        <taxon>Oscillatoriales</taxon>
    </lineage>
</organism>
<feature type="transmembrane region" description="Helical" evidence="2">
    <location>
        <begin position="68"/>
        <end position="90"/>
    </location>
</feature>
<dbReference type="Gene3D" id="3.40.50.620">
    <property type="entry name" value="HUPs"/>
    <property type="match status" value="1"/>
</dbReference>
<proteinExistence type="predicted"/>
<feature type="transmembrane region" description="Helical" evidence="2">
    <location>
        <begin position="102"/>
        <end position="123"/>
    </location>
</feature>
<comment type="caution">
    <text evidence="4">The sequence shown here is derived from an EMBL/GenBank/DDBJ whole genome shotgun (WGS) entry which is preliminary data.</text>
</comment>
<keyword evidence="2" id="KW-1133">Transmembrane helix</keyword>